<dbReference type="GO" id="GO:0016740">
    <property type="term" value="F:transferase activity"/>
    <property type="evidence" value="ECO:0007669"/>
    <property type="project" value="UniProtKB-KW"/>
</dbReference>
<dbReference type="EMBL" id="JAPQKR010000005">
    <property type="protein sequence ID" value="KAJ5216368.1"/>
    <property type="molecule type" value="Genomic_DNA"/>
</dbReference>
<keyword evidence="2" id="KW-0378">Hydrolase</keyword>
<dbReference type="Gene3D" id="1.10.1200.10">
    <property type="entry name" value="ACP-like"/>
    <property type="match status" value="1"/>
</dbReference>
<comment type="caution">
    <text evidence="2">The sequence shown here is derived from an EMBL/GenBank/DDBJ whole genome shotgun (WGS) entry which is preliminary data.</text>
</comment>
<dbReference type="OrthoDB" id="329835at2759"/>
<dbReference type="InterPro" id="IPR036736">
    <property type="entry name" value="ACP-like_sf"/>
</dbReference>
<gene>
    <name evidence="2" type="ORF">N7498_002775</name>
</gene>
<evidence type="ECO:0000259" key="1">
    <source>
        <dbReference type="Pfam" id="PF00550"/>
    </source>
</evidence>
<evidence type="ECO:0000313" key="2">
    <source>
        <dbReference type="EMBL" id="KAJ5216368.1"/>
    </source>
</evidence>
<feature type="domain" description="Carrier" evidence="1">
    <location>
        <begin position="44"/>
        <end position="89"/>
    </location>
</feature>
<dbReference type="Proteomes" id="UP001150904">
    <property type="component" value="Unassembled WGS sequence"/>
</dbReference>
<keyword evidence="2" id="KW-0808">Transferase</keyword>
<dbReference type="GeneID" id="83177138"/>
<dbReference type="Pfam" id="PF00550">
    <property type="entry name" value="PP-binding"/>
    <property type="match status" value="1"/>
</dbReference>
<evidence type="ECO:0000313" key="3">
    <source>
        <dbReference type="Proteomes" id="UP001150904"/>
    </source>
</evidence>
<keyword evidence="3" id="KW-1185">Reference proteome</keyword>
<sequence>MLPHAILTDIVTRKERDVDNGLRGTEGQRKKLTGQDLSEHVRAVVKQCVSKTLSIPEEEVDDRVALTEMGMDSVMAANFRMNLQHTLPVCCSNADK</sequence>
<dbReference type="GO" id="GO:0044550">
    <property type="term" value="P:secondary metabolite biosynthetic process"/>
    <property type="evidence" value="ECO:0007669"/>
    <property type="project" value="UniProtKB-ARBA"/>
</dbReference>
<organism evidence="2 3">
    <name type="scientific">Penicillium cinerascens</name>
    <dbReference type="NCBI Taxonomy" id="70096"/>
    <lineage>
        <taxon>Eukaryota</taxon>
        <taxon>Fungi</taxon>
        <taxon>Dikarya</taxon>
        <taxon>Ascomycota</taxon>
        <taxon>Pezizomycotina</taxon>
        <taxon>Eurotiomycetes</taxon>
        <taxon>Eurotiomycetidae</taxon>
        <taxon>Eurotiales</taxon>
        <taxon>Aspergillaceae</taxon>
        <taxon>Penicillium</taxon>
    </lineage>
</organism>
<name>A0A9W9NCE1_9EURO</name>
<dbReference type="InterPro" id="IPR009081">
    <property type="entry name" value="PP-bd_ACP"/>
</dbReference>
<protein>
    <submittedName>
        <fullName evidence="2">Acyl transferase/acyl hydrolase/lysophospholipase</fullName>
    </submittedName>
</protein>
<dbReference type="SUPFAM" id="SSF47336">
    <property type="entry name" value="ACP-like"/>
    <property type="match status" value="1"/>
</dbReference>
<dbReference type="GO" id="GO:0016787">
    <property type="term" value="F:hydrolase activity"/>
    <property type="evidence" value="ECO:0007669"/>
    <property type="project" value="UniProtKB-KW"/>
</dbReference>
<proteinExistence type="predicted"/>
<dbReference type="RefSeq" id="XP_058312181.1">
    <property type="nucleotide sequence ID" value="XM_058449837.1"/>
</dbReference>
<accession>A0A9W9NCE1</accession>
<dbReference type="AlphaFoldDB" id="A0A9W9NCE1"/>
<reference evidence="2" key="2">
    <citation type="journal article" date="2023" name="IMA Fungus">
        <title>Comparative genomic study of the Penicillium genus elucidates a diverse pangenome and 15 lateral gene transfer events.</title>
        <authorList>
            <person name="Petersen C."/>
            <person name="Sorensen T."/>
            <person name="Nielsen M.R."/>
            <person name="Sondergaard T.E."/>
            <person name="Sorensen J.L."/>
            <person name="Fitzpatrick D.A."/>
            <person name="Frisvad J.C."/>
            <person name="Nielsen K.L."/>
        </authorList>
    </citation>
    <scope>NUCLEOTIDE SEQUENCE</scope>
    <source>
        <strain evidence="2">IBT 15544</strain>
    </source>
</reference>
<reference evidence="2" key="1">
    <citation type="submission" date="2022-12" db="EMBL/GenBank/DDBJ databases">
        <authorList>
            <person name="Petersen C."/>
        </authorList>
    </citation>
    <scope>NUCLEOTIDE SEQUENCE</scope>
    <source>
        <strain evidence="2">IBT 15544</strain>
    </source>
</reference>